<dbReference type="Gene3D" id="2.10.25.10">
    <property type="entry name" value="Laminin"/>
    <property type="match status" value="13"/>
</dbReference>
<gene>
    <name evidence="5" type="ORF">HCN44_000091</name>
</gene>
<feature type="signal peptide" evidence="3">
    <location>
        <begin position="1"/>
        <end position="22"/>
    </location>
</feature>
<dbReference type="PANTHER" id="PTHR24047:SF29">
    <property type="entry name" value="EATER-RELATED"/>
    <property type="match status" value="1"/>
</dbReference>
<evidence type="ECO:0000259" key="4">
    <source>
        <dbReference type="PROSITE" id="PS50026"/>
    </source>
</evidence>
<feature type="chain" id="PRO_5032522607" description="EGF-like domain-containing protein" evidence="3">
    <location>
        <begin position="23"/>
        <end position="901"/>
    </location>
</feature>
<sequence length="901" mass="99390">MNLIDLFITIIVLYVMIITTQQSLIDWDGNSICPKTVSHQVSKLVPYTETYKKFWRYRTRTNYKWEYHTEWISEDACCNGYKEQSGECWPVCNGGDGCQHGLCIRPNQCNCDVGYKLVTVNQEQKCYPECSNCINGQCTAPNVCKCNDGYEKSLTGSDECRPSCKPRCPYMSTCHEGNKCICMHGYTLANVTVKLLPDSADYRCKPVCSPECDENSFCLAPGVCMCNAGYEKKRVNGIKSSNECVPYCETPCGDHSTCTKPDFCECNAGYAPLSNKDDDDQLASTNISANKCVPVCLPSCGEFGRCQSPNSCVCNQGYNLILGHDNKTSQTTVTCEPQCDPPCGIRGSCIAPPSKCSCEIGWKLKHTIGKNLKNISYCEPHCESCPKFSVCTKPNECECHHGYEKITDNLNITSCRPVCDKMCINGICDTPNVCKCNDGYILDTDDPFNCEPNCGFPGCQGGHCTAPQVCTCNDKYRPSKIKNVCDPICSQCDNGTCIAPELCICNDGFVKNSTDHCEPSCDDKCFNGTCTAPFTCECDPGYTASNSTNSTSMCQPFCQSGCPNATCIGPNECLCIDGFIRNDNGDCIPDCNELCKFNNLTVGNCIAPNQCTCYSGYVFNNTTESSEQCQPLCTNSCVNGQCISPEVCKCNDGYIQDNLNGSICNPVCNIDCGYGDCLGPDQCVCHDGFIQMNNTNFKNQTGPCVHPCQHECGYGKCNTDNQTCECDYGWTGEYCNTTKLCGLIRTENDIDYHKWFADKNEMNDTAGYLEAVKWQGPMCNEMCYSDDVNNTKKCFHLSTDEEQFNNATSIICFINNAAICNLKQVSINNQLASGVTFGIIIFVVGIISMIGVIHLITRRRKIQDYKCNPQMVSADSSSRGNLLKQSELADSLLQFDENSYL</sequence>
<dbReference type="PANTHER" id="PTHR24047">
    <property type="entry name" value="FI01909P-RELATED"/>
    <property type="match status" value="1"/>
</dbReference>
<dbReference type="InterPro" id="IPR000742">
    <property type="entry name" value="EGF"/>
</dbReference>
<dbReference type="Proteomes" id="UP000639338">
    <property type="component" value="Unassembled WGS sequence"/>
</dbReference>
<accession>A0A834XT24</accession>
<evidence type="ECO:0000256" key="2">
    <source>
        <dbReference type="SAM" id="Phobius"/>
    </source>
</evidence>
<organism evidence="5 6">
    <name type="scientific">Aphidius gifuensis</name>
    <name type="common">Parasitoid wasp</name>
    <dbReference type="NCBI Taxonomy" id="684658"/>
    <lineage>
        <taxon>Eukaryota</taxon>
        <taxon>Metazoa</taxon>
        <taxon>Ecdysozoa</taxon>
        <taxon>Arthropoda</taxon>
        <taxon>Hexapoda</taxon>
        <taxon>Insecta</taxon>
        <taxon>Pterygota</taxon>
        <taxon>Neoptera</taxon>
        <taxon>Endopterygota</taxon>
        <taxon>Hymenoptera</taxon>
        <taxon>Apocrita</taxon>
        <taxon>Ichneumonoidea</taxon>
        <taxon>Braconidae</taxon>
        <taxon>Aphidiinae</taxon>
        <taxon>Aphidius</taxon>
    </lineage>
</organism>
<dbReference type="SUPFAM" id="SSF57184">
    <property type="entry name" value="Growth factor receptor domain"/>
    <property type="match status" value="1"/>
</dbReference>
<keyword evidence="2" id="KW-0812">Transmembrane</keyword>
<comment type="caution">
    <text evidence="1">Lacks conserved residue(s) required for the propagation of feature annotation.</text>
</comment>
<protein>
    <recommendedName>
        <fullName evidence="4">EGF-like domain-containing protein</fullName>
    </recommendedName>
</protein>
<name>A0A834XT24_APHGI</name>
<reference evidence="5 6" key="1">
    <citation type="submission" date="2020-08" db="EMBL/GenBank/DDBJ databases">
        <title>Aphidius gifuensis genome sequencing and assembly.</title>
        <authorList>
            <person name="Du Z."/>
        </authorList>
    </citation>
    <scope>NUCLEOTIDE SEQUENCE [LARGE SCALE GENOMIC DNA]</scope>
    <source>
        <strain evidence="5">YNYX2018</strain>
        <tissue evidence="5">Adults</tissue>
    </source>
</reference>
<dbReference type="SMART" id="SM00181">
    <property type="entry name" value="EGF"/>
    <property type="match status" value="16"/>
</dbReference>
<dbReference type="OrthoDB" id="409374at2759"/>
<dbReference type="InterPro" id="IPR009030">
    <property type="entry name" value="Growth_fac_rcpt_cys_sf"/>
</dbReference>
<keyword evidence="2" id="KW-0472">Membrane</keyword>
<comment type="caution">
    <text evidence="5">The sequence shown here is derived from an EMBL/GenBank/DDBJ whole genome shotgun (WGS) entry which is preliminary data.</text>
</comment>
<evidence type="ECO:0000256" key="3">
    <source>
        <dbReference type="SAM" id="SignalP"/>
    </source>
</evidence>
<evidence type="ECO:0000313" key="6">
    <source>
        <dbReference type="Proteomes" id="UP000639338"/>
    </source>
</evidence>
<dbReference type="InterPro" id="IPR053255">
    <property type="entry name" value="EGF-like_domain"/>
</dbReference>
<keyword evidence="6" id="KW-1185">Reference proteome</keyword>
<dbReference type="AlphaFoldDB" id="A0A834XT24"/>
<keyword evidence="2" id="KW-1133">Transmembrane helix</keyword>
<feature type="domain" description="EGF-like" evidence="4">
    <location>
        <begin position="700"/>
        <end position="736"/>
    </location>
</feature>
<dbReference type="PROSITE" id="PS00022">
    <property type="entry name" value="EGF_1"/>
    <property type="match status" value="1"/>
</dbReference>
<dbReference type="PROSITE" id="PS01186">
    <property type="entry name" value="EGF_2"/>
    <property type="match status" value="1"/>
</dbReference>
<evidence type="ECO:0000313" key="5">
    <source>
        <dbReference type="EMBL" id="KAF7990286.1"/>
    </source>
</evidence>
<dbReference type="PROSITE" id="PS50026">
    <property type="entry name" value="EGF_3"/>
    <property type="match status" value="1"/>
</dbReference>
<feature type="disulfide bond" evidence="1">
    <location>
        <begin position="726"/>
        <end position="735"/>
    </location>
</feature>
<keyword evidence="1" id="KW-0245">EGF-like domain</keyword>
<evidence type="ECO:0000256" key="1">
    <source>
        <dbReference type="PROSITE-ProRule" id="PRU00076"/>
    </source>
</evidence>
<dbReference type="EMBL" id="JACMRX010000004">
    <property type="protein sequence ID" value="KAF7990286.1"/>
    <property type="molecule type" value="Genomic_DNA"/>
</dbReference>
<keyword evidence="1" id="KW-1015">Disulfide bond</keyword>
<feature type="transmembrane region" description="Helical" evidence="2">
    <location>
        <begin position="831"/>
        <end position="856"/>
    </location>
</feature>
<keyword evidence="3" id="KW-0732">Signal</keyword>
<proteinExistence type="predicted"/>